<dbReference type="PROSITE" id="PS00374">
    <property type="entry name" value="MGMT"/>
    <property type="match status" value="1"/>
</dbReference>
<organism evidence="9 10">
    <name type="scientific">Alistipes dispar</name>
    <dbReference type="NCBI Taxonomy" id="2585119"/>
    <lineage>
        <taxon>Bacteria</taxon>
        <taxon>Pseudomonadati</taxon>
        <taxon>Bacteroidota</taxon>
        <taxon>Bacteroidia</taxon>
        <taxon>Bacteroidales</taxon>
        <taxon>Rikenellaceae</taxon>
        <taxon>Alistipes</taxon>
    </lineage>
</organism>
<feature type="domain" description="Methylated-DNA-[protein]-cysteine S-methyltransferase DNA binding" evidence="8">
    <location>
        <begin position="7"/>
        <end position="81"/>
    </location>
</feature>
<protein>
    <recommendedName>
        <fullName evidence="8">Methylated-DNA-[protein]-cysteine S-methyltransferase DNA binding domain-containing protein</fullName>
    </recommendedName>
</protein>
<sequence>MALPDRFAAEVRAVVAQIPRGCVATYGQIARLVGMPGYARHVGHVLAAAPEGVPCHRVVNAAGRTAPGWDAQRTLLEAEGVRFRPNGCADLARSGWDALSGLSGEREKPRRRSGNTRAGQYSPLRTRSAENERP</sequence>
<evidence type="ECO:0000256" key="2">
    <source>
        <dbReference type="ARBA" id="ARBA00022603"/>
    </source>
</evidence>
<evidence type="ECO:0000313" key="9">
    <source>
        <dbReference type="EMBL" id="BBL06809.1"/>
    </source>
</evidence>
<dbReference type="PANTHER" id="PTHR42942:SF1">
    <property type="entry name" value="ALKYLTRANSFERASE-LIKE PROTEIN 1"/>
    <property type="match status" value="1"/>
</dbReference>
<evidence type="ECO:0000256" key="3">
    <source>
        <dbReference type="ARBA" id="ARBA00022679"/>
    </source>
</evidence>
<comment type="catalytic activity">
    <reaction evidence="6">
        <text>a 6-O-methyl-2'-deoxyguanosine in DNA + L-cysteinyl-[protein] = S-methyl-L-cysteinyl-[protein] + a 2'-deoxyguanosine in DNA</text>
        <dbReference type="Rhea" id="RHEA:24000"/>
        <dbReference type="Rhea" id="RHEA-COMP:10131"/>
        <dbReference type="Rhea" id="RHEA-COMP:10132"/>
        <dbReference type="Rhea" id="RHEA-COMP:11367"/>
        <dbReference type="Rhea" id="RHEA-COMP:11368"/>
        <dbReference type="ChEBI" id="CHEBI:29950"/>
        <dbReference type="ChEBI" id="CHEBI:82612"/>
        <dbReference type="ChEBI" id="CHEBI:85445"/>
        <dbReference type="ChEBI" id="CHEBI:85448"/>
        <dbReference type="EC" id="2.1.1.63"/>
    </reaction>
</comment>
<evidence type="ECO:0000256" key="6">
    <source>
        <dbReference type="ARBA" id="ARBA00049348"/>
    </source>
</evidence>
<dbReference type="InterPro" id="IPR036217">
    <property type="entry name" value="MethylDNA_cys_MeTrfase_DNAb"/>
</dbReference>
<dbReference type="Gene3D" id="1.10.10.10">
    <property type="entry name" value="Winged helix-like DNA-binding domain superfamily/Winged helix DNA-binding domain"/>
    <property type="match status" value="1"/>
</dbReference>
<evidence type="ECO:0000256" key="5">
    <source>
        <dbReference type="ARBA" id="ARBA00023204"/>
    </source>
</evidence>
<feature type="compositionally biased region" description="Polar residues" evidence="7">
    <location>
        <begin position="115"/>
        <end position="125"/>
    </location>
</feature>
<keyword evidence="4" id="KW-0227">DNA damage</keyword>
<dbReference type="OrthoDB" id="9132167at2"/>
<feature type="region of interest" description="Disordered" evidence="7">
    <location>
        <begin position="99"/>
        <end position="134"/>
    </location>
</feature>
<dbReference type="SUPFAM" id="SSF46767">
    <property type="entry name" value="Methylated DNA-protein cysteine methyltransferase, C-terminal domain"/>
    <property type="match status" value="1"/>
</dbReference>
<dbReference type="KEGG" id="ada:A5CPEGH6_14470"/>
<evidence type="ECO:0000313" key="10">
    <source>
        <dbReference type="Proteomes" id="UP000319374"/>
    </source>
</evidence>
<name>A0A4Y1X2W3_9BACT</name>
<evidence type="ECO:0000256" key="7">
    <source>
        <dbReference type="SAM" id="MobiDB-lite"/>
    </source>
</evidence>
<dbReference type="InterPro" id="IPR052520">
    <property type="entry name" value="ATL_DNA_repair"/>
</dbReference>
<evidence type="ECO:0000256" key="1">
    <source>
        <dbReference type="ARBA" id="ARBA00001286"/>
    </source>
</evidence>
<dbReference type="InterPro" id="IPR036388">
    <property type="entry name" value="WH-like_DNA-bd_sf"/>
</dbReference>
<reference evidence="10" key="1">
    <citation type="submission" date="2019-06" db="EMBL/GenBank/DDBJ databases">
        <title>Alistipes onderdonkii subsp. vulgaris subsp. nov., Alistipes dispar sp. nov. and Alistipes communis sp. nov., isolated from human faeces, and creation of Alistipes onderdonkii subsp. onderdonkii subsp. nov.</title>
        <authorList>
            <person name="Sakamoto M."/>
            <person name="Ikeyama N."/>
            <person name="Ogata Y."/>
            <person name="Suda W."/>
            <person name="Iino T."/>
            <person name="Hattori M."/>
            <person name="Ohkuma M."/>
        </authorList>
    </citation>
    <scope>NUCLEOTIDE SEQUENCE [LARGE SCALE GENOMIC DNA]</scope>
    <source>
        <strain evidence="10">5CPEGH6</strain>
    </source>
</reference>
<dbReference type="InterPro" id="IPR001497">
    <property type="entry name" value="MethylDNA_cys_MeTrfase_AS"/>
</dbReference>
<evidence type="ECO:0000256" key="4">
    <source>
        <dbReference type="ARBA" id="ARBA00022763"/>
    </source>
</evidence>
<accession>A0A4Y1X2W3</accession>
<dbReference type="InterPro" id="IPR014048">
    <property type="entry name" value="MethylDNA_cys_MeTrfase_DNA-bd"/>
</dbReference>
<gene>
    <name evidence="9" type="ORF">A5CPEGH6_14470</name>
</gene>
<keyword evidence="2" id="KW-0489">Methyltransferase</keyword>
<dbReference type="Proteomes" id="UP000319374">
    <property type="component" value="Chromosome"/>
</dbReference>
<dbReference type="CDD" id="cd06445">
    <property type="entry name" value="ATase"/>
    <property type="match status" value="1"/>
</dbReference>
<keyword evidence="10" id="KW-1185">Reference proteome</keyword>
<keyword evidence="3" id="KW-0808">Transferase</keyword>
<dbReference type="AlphaFoldDB" id="A0A4Y1X2W3"/>
<keyword evidence="5" id="KW-0234">DNA repair</keyword>
<dbReference type="Pfam" id="PF01035">
    <property type="entry name" value="DNA_binding_1"/>
    <property type="match status" value="1"/>
</dbReference>
<dbReference type="GO" id="GO:0006281">
    <property type="term" value="P:DNA repair"/>
    <property type="evidence" value="ECO:0007669"/>
    <property type="project" value="UniProtKB-KW"/>
</dbReference>
<dbReference type="EMBL" id="AP019736">
    <property type="protein sequence ID" value="BBL06809.1"/>
    <property type="molecule type" value="Genomic_DNA"/>
</dbReference>
<dbReference type="GO" id="GO:0003908">
    <property type="term" value="F:methylated-DNA-[protein]-cysteine S-methyltransferase activity"/>
    <property type="evidence" value="ECO:0007669"/>
    <property type="project" value="UniProtKB-EC"/>
</dbReference>
<comment type="catalytic activity">
    <reaction evidence="1">
        <text>a 4-O-methyl-thymidine in DNA + L-cysteinyl-[protein] = a thymidine in DNA + S-methyl-L-cysteinyl-[protein]</text>
        <dbReference type="Rhea" id="RHEA:53428"/>
        <dbReference type="Rhea" id="RHEA-COMP:10131"/>
        <dbReference type="Rhea" id="RHEA-COMP:10132"/>
        <dbReference type="Rhea" id="RHEA-COMP:13555"/>
        <dbReference type="Rhea" id="RHEA-COMP:13556"/>
        <dbReference type="ChEBI" id="CHEBI:29950"/>
        <dbReference type="ChEBI" id="CHEBI:82612"/>
        <dbReference type="ChEBI" id="CHEBI:137386"/>
        <dbReference type="ChEBI" id="CHEBI:137387"/>
        <dbReference type="EC" id="2.1.1.63"/>
    </reaction>
</comment>
<dbReference type="GO" id="GO:0032259">
    <property type="term" value="P:methylation"/>
    <property type="evidence" value="ECO:0007669"/>
    <property type="project" value="UniProtKB-KW"/>
</dbReference>
<proteinExistence type="predicted"/>
<evidence type="ECO:0000259" key="8">
    <source>
        <dbReference type="Pfam" id="PF01035"/>
    </source>
</evidence>
<dbReference type="PANTHER" id="PTHR42942">
    <property type="entry name" value="6-O-METHYLGUANINE DNA METHYLTRANSFERASE"/>
    <property type="match status" value="1"/>
</dbReference>